<sequence length="305" mass="34961">MGQPWSAEHVVSQQLARQLINEQFPELEVTHLQELGEGFDNTVFVVNDRYVFRFPRRAIAADLLKMENRILPQLVPYLPVEIPEPIFIGKSSSLYPWPFTGYRLVSGKTPGTLTNQTRLKSIKPLAEFLRALHHFPIQKAKELSLPYDPLHRLDIAKRKQQLEAHIGQIKSMGLWNDHSVLDLYVSSIRPINYKNREVFVHGDLHFRNLLVNDEGILFGVIDWGDAHIGHPAVDLAIVYSFLPPEGRALFYEIYGHVDDETKKLAQFRAVYTSVILLLYSYDLGDIQMIEAAKESLKLALTEHVQ</sequence>
<keyword evidence="2" id="KW-0418">Kinase</keyword>
<dbReference type="InterPro" id="IPR051678">
    <property type="entry name" value="AGP_Transferase"/>
</dbReference>
<dbReference type="Gene3D" id="3.30.200.20">
    <property type="entry name" value="Phosphorylase Kinase, domain 1"/>
    <property type="match status" value="1"/>
</dbReference>
<dbReference type="InterPro" id="IPR011009">
    <property type="entry name" value="Kinase-like_dom_sf"/>
</dbReference>
<dbReference type="SUPFAM" id="SSF56112">
    <property type="entry name" value="Protein kinase-like (PK-like)"/>
    <property type="match status" value="1"/>
</dbReference>
<comment type="caution">
    <text evidence="2">The sequence shown here is derived from an EMBL/GenBank/DDBJ whole genome shotgun (WGS) entry which is preliminary data.</text>
</comment>
<dbReference type="PANTHER" id="PTHR21310">
    <property type="entry name" value="AMINOGLYCOSIDE PHOSPHOTRANSFERASE-RELATED-RELATED"/>
    <property type="match status" value="1"/>
</dbReference>
<dbReference type="GO" id="GO:0016301">
    <property type="term" value="F:kinase activity"/>
    <property type="evidence" value="ECO:0007669"/>
    <property type="project" value="UniProtKB-KW"/>
</dbReference>
<dbReference type="Gene3D" id="3.90.1200.10">
    <property type="match status" value="1"/>
</dbReference>
<evidence type="ECO:0000313" key="2">
    <source>
        <dbReference type="EMBL" id="MBA2872616.1"/>
    </source>
</evidence>
<dbReference type="EMBL" id="JACDUU010000007">
    <property type="protein sequence ID" value="MBA2872616.1"/>
    <property type="molecule type" value="Genomic_DNA"/>
</dbReference>
<dbReference type="Proteomes" id="UP000580891">
    <property type="component" value="Unassembled WGS sequence"/>
</dbReference>
<dbReference type="InterPro" id="IPR002575">
    <property type="entry name" value="Aminoglycoside_PTrfase"/>
</dbReference>
<organism evidence="2 3">
    <name type="scientific">[Anoxybacillus] calidus</name>
    <dbReference type="NCBI Taxonomy" id="575178"/>
    <lineage>
        <taxon>Bacteria</taxon>
        <taxon>Bacillati</taxon>
        <taxon>Bacillota</taxon>
        <taxon>Bacilli</taxon>
        <taxon>Bacillales</taxon>
        <taxon>Anoxybacillaceae</taxon>
        <taxon>Paranoxybacillus</taxon>
    </lineage>
</organism>
<gene>
    <name evidence="2" type="ORF">HNQ85_002927</name>
</gene>
<dbReference type="RefSeq" id="WP_181538369.1">
    <property type="nucleotide sequence ID" value="NZ_JACDUU010000007.1"/>
</dbReference>
<dbReference type="AlphaFoldDB" id="A0A7W0BVP5"/>
<proteinExistence type="predicted"/>
<keyword evidence="3" id="KW-1185">Reference proteome</keyword>
<keyword evidence="2" id="KW-0808">Transferase</keyword>
<name>A0A7W0BVP5_9BACL</name>
<evidence type="ECO:0000259" key="1">
    <source>
        <dbReference type="Pfam" id="PF01636"/>
    </source>
</evidence>
<dbReference type="PANTHER" id="PTHR21310:SF42">
    <property type="entry name" value="BIFUNCTIONAL AAC_APH"/>
    <property type="match status" value="1"/>
</dbReference>
<evidence type="ECO:0000313" key="3">
    <source>
        <dbReference type="Proteomes" id="UP000580891"/>
    </source>
</evidence>
<dbReference type="Pfam" id="PF01636">
    <property type="entry name" value="APH"/>
    <property type="match status" value="1"/>
</dbReference>
<protein>
    <submittedName>
        <fullName evidence="2">Aminoglycoside phosphotransferase (APT) family kinase protein</fullName>
    </submittedName>
</protein>
<reference evidence="2 3" key="1">
    <citation type="submission" date="2020-07" db="EMBL/GenBank/DDBJ databases">
        <title>Genomic Encyclopedia of Type Strains, Phase IV (KMG-IV): sequencing the most valuable type-strain genomes for metagenomic binning, comparative biology and taxonomic classification.</title>
        <authorList>
            <person name="Goeker M."/>
        </authorList>
    </citation>
    <scope>NUCLEOTIDE SEQUENCE [LARGE SCALE GENOMIC DNA]</scope>
    <source>
        <strain evidence="2 3">DSM 25220</strain>
    </source>
</reference>
<accession>A0A7W0BVP5</accession>
<feature type="domain" description="Aminoglycoside phosphotransferase" evidence="1">
    <location>
        <begin position="32"/>
        <end position="258"/>
    </location>
</feature>